<name>A0AA51X6K6_9GAMM</name>
<sequence length="581" mass="65303">MMSSHCNLPNIISTEHGDIFTQLKIPSSNTPSNGIVIFVPAIGTDYNNSYRSFRALRGLLAEQGIANLTMDYLNTGNSSDGINESNKINCMQHSVESVVNWAKNYYSIENIILVGFKFGATLATIVAEKLGIRNLVIWSPVLKGKNLLREIKLLESSSETNHEPSGLLEYSGLSFNEQDEEAISLLDFSQYELHKSTRVLAIIDSTSKRLVKILDQWKDDITLDYYSSKETEHLLVDAHFSKVALETNAAILHWIKDTLPQEKSTGLQIPIDGLKSELKVDFNLFETHSFSQNNYFVTVTNKEKAPSSHPRVIFLNSGSNHQVGPHRLYVTLSRSIAAQGYEVVRLDMPGLGETPAIVNETENDSYMPEPTKFLETWYKETFDDNKPIILIGLCSGAFHSFKAVAESQTMPIQGGLLINPLTFYWEEGMSIDDAPSISFGKWNWYKQSMKDWRRWKKLLSGKVALKPVFNVIKERIASEIASRKSQSTESEQQEGFIVSKNVAQSINEIAEKERFLRFIFSNNDPGLDILMSQAKKAVKASMKSQRLSINVIANADHTFSRAAARKKLDEEVLALLTEKAL</sequence>
<dbReference type="PANTHER" id="PTHR42886:SF29">
    <property type="entry name" value="PUMMELIG, ISOFORM A"/>
    <property type="match status" value="1"/>
</dbReference>
<gene>
    <name evidence="1" type="ORF">Q9312_13245</name>
</gene>
<organism evidence="1 2">
    <name type="scientific">Pleionea litopenaei</name>
    <dbReference type="NCBI Taxonomy" id="3070815"/>
    <lineage>
        <taxon>Bacteria</taxon>
        <taxon>Pseudomonadati</taxon>
        <taxon>Pseudomonadota</taxon>
        <taxon>Gammaproteobacteria</taxon>
        <taxon>Oceanospirillales</taxon>
        <taxon>Pleioneaceae</taxon>
        <taxon>Pleionea</taxon>
    </lineage>
</organism>
<dbReference type="SUPFAM" id="SSF53474">
    <property type="entry name" value="alpha/beta-Hydrolases"/>
    <property type="match status" value="2"/>
</dbReference>
<reference evidence="1 2" key="1">
    <citation type="submission" date="2023-08" db="EMBL/GenBank/DDBJ databases">
        <title>Pleionea litopenaei sp. nov., isolated from stomach of juvenile Litopenaeus vannamei.</title>
        <authorList>
            <person name="Rho A.M."/>
            <person name="Hwang C.Y."/>
        </authorList>
    </citation>
    <scope>NUCLEOTIDE SEQUENCE [LARGE SCALE GENOMIC DNA]</scope>
    <source>
        <strain evidence="1 2">HL-JVS1</strain>
    </source>
</reference>
<dbReference type="Gene3D" id="3.40.50.1820">
    <property type="entry name" value="alpha/beta hydrolase"/>
    <property type="match status" value="2"/>
</dbReference>
<dbReference type="InterPro" id="IPR029058">
    <property type="entry name" value="AB_hydrolase_fold"/>
</dbReference>
<keyword evidence="2" id="KW-1185">Reference proteome</keyword>
<dbReference type="KEGG" id="plei:Q9312_13245"/>
<evidence type="ECO:0000313" key="1">
    <source>
        <dbReference type="EMBL" id="WMS86185.1"/>
    </source>
</evidence>
<dbReference type="RefSeq" id="WP_309201337.1">
    <property type="nucleotide sequence ID" value="NZ_CP133548.1"/>
</dbReference>
<dbReference type="EMBL" id="CP133548">
    <property type="protein sequence ID" value="WMS86185.1"/>
    <property type="molecule type" value="Genomic_DNA"/>
</dbReference>
<evidence type="ECO:0000313" key="2">
    <source>
        <dbReference type="Proteomes" id="UP001239782"/>
    </source>
</evidence>
<dbReference type="PANTHER" id="PTHR42886">
    <property type="entry name" value="RE40534P-RELATED"/>
    <property type="match status" value="1"/>
</dbReference>
<dbReference type="AlphaFoldDB" id="A0AA51X6K6"/>
<proteinExistence type="predicted"/>
<dbReference type="Proteomes" id="UP001239782">
    <property type="component" value="Chromosome"/>
</dbReference>
<accession>A0AA51X6K6</accession>
<protein>
    <submittedName>
        <fullName evidence="1">Uncharacterized protein</fullName>
    </submittedName>
</protein>